<protein>
    <recommendedName>
        <fullName evidence="2">Potassium channel domain-containing protein</fullName>
    </recommendedName>
</protein>
<dbReference type="OrthoDB" id="148296at2157"/>
<keyword evidence="1" id="KW-0472">Membrane</keyword>
<accession>E1RFJ1</accession>
<keyword evidence="1" id="KW-0812">Transmembrane</keyword>
<proteinExistence type="predicted"/>
<sequence length="396" mass="44944">MCDYTFRNGEKCPEPAIEGSRFCVLHVPFPEDNEDPEYQRLKEMKEEKTKEKVNSGDFNFEGAILYSFDLPVKTEGDINFNDVRIKEDAKFESANIGGNVWFESANIGRNVWFESAKTGSDVWFRGIKIAGDALFNNVKIGGNVVFGGANIIGNTIFGGAEIIGYAWFESVNVGGETWFAKANIRGYILFRMANLGKNVNFIHAKIDGDALFAGSEIGENALFNSASFSGKVELIPIYVKGIVDFRDAKFSSHKAQENACRLAKNQCIKFGDNHEADKYFYREMEGKRKQKLEIFRWPEYILVQLIFGYGVRPLRTFCIWFGFILTFAIIYFSYQTLDPGSEFIEYFYLSTTTAMTPGFGGYKISPAWQGLALVEAFFGTFMWAAFITIFARKYMR</sequence>
<name>E1RFJ1_METP4</name>
<dbReference type="RefSeq" id="WP_013329398.1">
    <property type="nucleotide sequence ID" value="NC_014507.1"/>
</dbReference>
<dbReference type="eggNOG" id="arCOG03127">
    <property type="taxonomic scope" value="Archaea"/>
</dbReference>
<evidence type="ECO:0000313" key="3">
    <source>
        <dbReference type="EMBL" id="ADN36221.1"/>
    </source>
</evidence>
<dbReference type="Gene3D" id="1.10.287.70">
    <property type="match status" value="1"/>
</dbReference>
<gene>
    <name evidence="3" type="ordered locus">Mpet_1462</name>
</gene>
<organism evidence="3 4">
    <name type="scientific">Methanolacinia petrolearia (strain DSM 11571 / OCM 486 / SEBR 4847)</name>
    <name type="common">Methanoplanus petrolearius</name>
    <dbReference type="NCBI Taxonomy" id="679926"/>
    <lineage>
        <taxon>Archaea</taxon>
        <taxon>Methanobacteriati</taxon>
        <taxon>Methanobacteriota</taxon>
        <taxon>Stenosarchaea group</taxon>
        <taxon>Methanomicrobia</taxon>
        <taxon>Methanomicrobiales</taxon>
        <taxon>Methanomicrobiaceae</taxon>
        <taxon>Methanolacinia</taxon>
    </lineage>
</organism>
<dbReference type="SUPFAM" id="SSF51161">
    <property type="entry name" value="Trimeric LpxA-like enzymes"/>
    <property type="match status" value="1"/>
</dbReference>
<feature type="transmembrane region" description="Helical" evidence="1">
    <location>
        <begin position="317"/>
        <end position="334"/>
    </location>
</feature>
<dbReference type="SUPFAM" id="SSF81324">
    <property type="entry name" value="Voltage-gated potassium channels"/>
    <property type="match status" value="1"/>
</dbReference>
<dbReference type="Pfam" id="PF07885">
    <property type="entry name" value="Ion_trans_2"/>
    <property type="match status" value="1"/>
</dbReference>
<keyword evidence="4" id="KW-1185">Reference proteome</keyword>
<feature type="domain" description="Potassium channel" evidence="2">
    <location>
        <begin position="320"/>
        <end position="394"/>
    </location>
</feature>
<dbReference type="AlphaFoldDB" id="E1RFJ1"/>
<dbReference type="GeneID" id="9743932"/>
<dbReference type="InterPro" id="IPR011004">
    <property type="entry name" value="Trimer_LpxA-like_sf"/>
</dbReference>
<dbReference type="InterPro" id="IPR013099">
    <property type="entry name" value="K_chnl_dom"/>
</dbReference>
<dbReference type="STRING" id="679926.Mpet_1462"/>
<evidence type="ECO:0000256" key="1">
    <source>
        <dbReference type="SAM" id="Phobius"/>
    </source>
</evidence>
<dbReference type="Proteomes" id="UP000006565">
    <property type="component" value="Chromosome"/>
</dbReference>
<reference evidence="3 4" key="1">
    <citation type="journal article" date="2010" name="Stand. Genomic Sci.">
        <title>Complete genome sequence of Methanoplanus petrolearius type strain (SEBR 4847).</title>
        <authorList>
            <person name="Brambilla E."/>
            <person name="Djao O.D."/>
            <person name="Daligault H."/>
            <person name="Lapidus A."/>
            <person name="Lucas S."/>
            <person name="Hammon N."/>
            <person name="Nolan M."/>
            <person name="Tice H."/>
            <person name="Cheng J.F."/>
            <person name="Han C."/>
            <person name="Tapia R."/>
            <person name="Goodwin L."/>
            <person name="Pitluck S."/>
            <person name="Liolios K."/>
            <person name="Ivanova N."/>
            <person name="Mavromatis K."/>
            <person name="Mikhailova N."/>
            <person name="Pati A."/>
            <person name="Chen A."/>
            <person name="Palaniappan K."/>
            <person name="Land M."/>
            <person name="Hauser L."/>
            <person name="Chang Y.J."/>
            <person name="Jeffries C.D."/>
            <person name="Rohde M."/>
            <person name="Spring S."/>
            <person name="Sikorski J."/>
            <person name="Goker M."/>
            <person name="Woyke T."/>
            <person name="Bristow J."/>
            <person name="Eisen J.A."/>
            <person name="Markowitz V."/>
            <person name="Hugenholtz P."/>
            <person name="Kyrpides N.C."/>
            <person name="Klenk H.P."/>
        </authorList>
    </citation>
    <scope>NUCLEOTIDE SEQUENCE [LARGE SCALE GENOMIC DNA]</scope>
    <source>
        <strain evidence="4">DSM 11571 / OCM 486 / SEBR 4847</strain>
    </source>
</reference>
<evidence type="ECO:0000259" key="2">
    <source>
        <dbReference type="Pfam" id="PF07885"/>
    </source>
</evidence>
<dbReference type="EMBL" id="CP002117">
    <property type="protein sequence ID" value="ADN36221.1"/>
    <property type="molecule type" value="Genomic_DNA"/>
</dbReference>
<evidence type="ECO:0000313" key="4">
    <source>
        <dbReference type="Proteomes" id="UP000006565"/>
    </source>
</evidence>
<dbReference type="HOGENOM" id="CLU_044435_0_0_2"/>
<dbReference type="Gene3D" id="2.160.20.80">
    <property type="entry name" value="E3 ubiquitin-protein ligase SopA"/>
    <property type="match status" value="1"/>
</dbReference>
<feature type="transmembrane region" description="Helical" evidence="1">
    <location>
        <begin position="370"/>
        <end position="391"/>
    </location>
</feature>
<dbReference type="KEGG" id="mpi:Mpet_1462"/>
<keyword evidence="1" id="KW-1133">Transmembrane helix</keyword>